<dbReference type="SMART" id="SM00387">
    <property type="entry name" value="HATPase_c"/>
    <property type="match status" value="1"/>
</dbReference>
<dbReference type="RefSeq" id="WP_127743027.1">
    <property type="nucleotide sequence ID" value="NZ_SACN01000001.1"/>
</dbReference>
<dbReference type="Gene3D" id="3.30.450.40">
    <property type="match status" value="1"/>
</dbReference>
<evidence type="ECO:0000256" key="4">
    <source>
        <dbReference type="ARBA" id="ARBA00022679"/>
    </source>
</evidence>
<evidence type="ECO:0000256" key="3">
    <source>
        <dbReference type="ARBA" id="ARBA00022553"/>
    </source>
</evidence>
<dbReference type="OrthoDB" id="9784397at2"/>
<feature type="transmembrane region" description="Helical" evidence="7">
    <location>
        <begin position="32"/>
        <end position="57"/>
    </location>
</feature>
<dbReference type="PROSITE" id="PS50110">
    <property type="entry name" value="RESPONSE_REGULATORY"/>
    <property type="match status" value="1"/>
</dbReference>
<dbReference type="Gene3D" id="3.40.50.2300">
    <property type="match status" value="1"/>
</dbReference>
<keyword evidence="7" id="KW-0812">Transmembrane</keyword>
<evidence type="ECO:0000256" key="2">
    <source>
        <dbReference type="ARBA" id="ARBA00012438"/>
    </source>
</evidence>
<feature type="domain" description="Histidine kinase" evidence="8">
    <location>
        <begin position="297"/>
        <end position="520"/>
    </location>
</feature>
<dbReference type="PRINTS" id="PR00344">
    <property type="entry name" value="BCTRLSENSOR"/>
</dbReference>
<dbReference type="AlphaFoldDB" id="A0A437M886"/>
<sequence length="657" mass="71107">MIKRPFCNKFDTDQNIRRGFAVCRNSKRAPHLLIAIIVLLISFALSVITVEIMRGFLSQSIGLGLSALFAIAGLITTSLILTRWLAEFKRVEGRLATQIERLMLLDNITRTVNQQSEMAAVFRFAVQAVEEKLPADFVCVCRHDEVAKTLNVTFAGVQKPQLAEQLGLGKDDLISTEQQHLQCCVSSNELVYEADLSDIEPLFMRALQEHGMRSLILSPLSIEGQVLGVLVVAREQPHGFPPTDRDFLRQLGGHVAVAAHQAKLRMNLRKAYDDLQSTQRAVVERERLSAIGQMASGIAHDINNAISPVGIYTQCWIDRGDELSAEMRDYLAIVGRVVEDVGATIARLRDVYRPGAGKSASEPIDLNLIISQTVELTRARWSDMPHRRGITINVVTALEADMPRVIANSAEMRDAVTNLIFNAVDAMPDGGTISITTERLVVGEGGKALVRFEVGDDGPGMDASTRSRCLEPFFTTKGERGTGLGLAMVHAAVQRHGASLDIDSAPGAGTRVRILFPAEDDVSLAETVDASIEAPRDLRLLVVDDDRAVLRSTAYVLELSGHMVCVAEGGQAALDTLHISGELGDRFDAVITDLGMPSVDGAHVAAAVKANAPETKVVLLTGWGDSVAGDADALPNVDFVLTKPVQIPALRAALAQI</sequence>
<dbReference type="SMART" id="SM00388">
    <property type="entry name" value="HisKA"/>
    <property type="match status" value="1"/>
</dbReference>
<dbReference type="InterPro" id="IPR003594">
    <property type="entry name" value="HATPase_dom"/>
</dbReference>
<dbReference type="InterPro" id="IPR003661">
    <property type="entry name" value="HisK_dim/P_dom"/>
</dbReference>
<dbReference type="Gene3D" id="3.30.565.10">
    <property type="entry name" value="Histidine kinase-like ATPase, C-terminal domain"/>
    <property type="match status" value="1"/>
</dbReference>
<dbReference type="CDD" id="cd00156">
    <property type="entry name" value="REC"/>
    <property type="match status" value="1"/>
</dbReference>
<dbReference type="Gene3D" id="1.10.287.130">
    <property type="match status" value="1"/>
</dbReference>
<protein>
    <recommendedName>
        <fullName evidence="2">histidine kinase</fullName>
        <ecNumber evidence="2">2.7.13.3</ecNumber>
    </recommendedName>
</protein>
<dbReference type="InterPro" id="IPR004358">
    <property type="entry name" value="Sig_transdc_His_kin-like_C"/>
</dbReference>
<dbReference type="Pfam" id="PF00072">
    <property type="entry name" value="Response_reg"/>
    <property type="match status" value="1"/>
</dbReference>
<dbReference type="SUPFAM" id="SSF55781">
    <property type="entry name" value="GAF domain-like"/>
    <property type="match status" value="1"/>
</dbReference>
<comment type="caution">
    <text evidence="10">The sequence shown here is derived from an EMBL/GenBank/DDBJ whole genome shotgun (WGS) entry which is preliminary data.</text>
</comment>
<accession>A0A437M886</accession>
<keyword evidence="5 10" id="KW-0418">Kinase</keyword>
<dbReference type="InterPro" id="IPR001789">
    <property type="entry name" value="Sig_transdc_resp-reg_receiver"/>
</dbReference>
<dbReference type="InterPro" id="IPR003018">
    <property type="entry name" value="GAF"/>
</dbReference>
<reference evidence="10 11" key="1">
    <citation type="submission" date="2019-01" db="EMBL/GenBank/DDBJ databases">
        <authorList>
            <person name="Chen W.-M."/>
        </authorList>
    </citation>
    <scope>NUCLEOTIDE SEQUENCE [LARGE SCALE GENOMIC DNA]</scope>
    <source>
        <strain evidence="10 11">CCP-7</strain>
    </source>
</reference>
<dbReference type="SUPFAM" id="SSF47384">
    <property type="entry name" value="Homodimeric domain of signal transducing histidine kinase"/>
    <property type="match status" value="1"/>
</dbReference>
<dbReference type="SUPFAM" id="SSF52172">
    <property type="entry name" value="CheY-like"/>
    <property type="match status" value="1"/>
</dbReference>
<evidence type="ECO:0000313" key="10">
    <source>
        <dbReference type="EMBL" id="RVT93922.1"/>
    </source>
</evidence>
<dbReference type="PANTHER" id="PTHR43065:SF42">
    <property type="entry name" value="TWO-COMPONENT SENSOR PPRA"/>
    <property type="match status" value="1"/>
</dbReference>
<feature type="domain" description="Response regulatory" evidence="9">
    <location>
        <begin position="539"/>
        <end position="657"/>
    </location>
</feature>
<dbReference type="EMBL" id="SACN01000001">
    <property type="protein sequence ID" value="RVT93922.1"/>
    <property type="molecule type" value="Genomic_DNA"/>
</dbReference>
<keyword evidence="3 6" id="KW-0597">Phosphoprotein</keyword>
<dbReference type="PROSITE" id="PS50109">
    <property type="entry name" value="HIS_KIN"/>
    <property type="match status" value="1"/>
</dbReference>
<keyword evidence="7" id="KW-1133">Transmembrane helix</keyword>
<evidence type="ECO:0000256" key="6">
    <source>
        <dbReference type="PROSITE-ProRule" id="PRU00169"/>
    </source>
</evidence>
<evidence type="ECO:0000256" key="5">
    <source>
        <dbReference type="ARBA" id="ARBA00022777"/>
    </source>
</evidence>
<evidence type="ECO:0000256" key="1">
    <source>
        <dbReference type="ARBA" id="ARBA00000085"/>
    </source>
</evidence>
<dbReference type="SMART" id="SM00065">
    <property type="entry name" value="GAF"/>
    <property type="match status" value="1"/>
</dbReference>
<keyword evidence="4" id="KW-0808">Transferase</keyword>
<feature type="transmembrane region" description="Helical" evidence="7">
    <location>
        <begin position="63"/>
        <end position="86"/>
    </location>
</feature>
<keyword evidence="11" id="KW-1185">Reference proteome</keyword>
<dbReference type="InterPro" id="IPR036890">
    <property type="entry name" value="HATPase_C_sf"/>
</dbReference>
<gene>
    <name evidence="10" type="ORF">EOD43_08690</name>
</gene>
<dbReference type="PANTHER" id="PTHR43065">
    <property type="entry name" value="SENSOR HISTIDINE KINASE"/>
    <property type="match status" value="1"/>
</dbReference>
<evidence type="ECO:0000256" key="7">
    <source>
        <dbReference type="SAM" id="Phobius"/>
    </source>
</evidence>
<dbReference type="InterPro" id="IPR011006">
    <property type="entry name" value="CheY-like_superfamily"/>
</dbReference>
<dbReference type="InterPro" id="IPR036097">
    <property type="entry name" value="HisK_dim/P_sf"/>
</dbReference>
<dbReference type="SUPFAM" id="SSF55874">
    <property type="entry name" value="ATPase domain of HSP90 chaperone/DNA topoisomerase II/histidine kinase"/>
    <property type="match status" value="1"/>
</dbReference>
<comment type="catalytic activity">
    <reaction evidence="1">
        <text>ATP + protein L-histidine = ADP + protein N-phospho-L-histidine.</text>
        <dbReference type="EC" id="2.7.13.3"/>
    </reaction>
</comment>
<dbReference type="Pfam" id="PF02518">
    <property type="entry name" value="HATPase_c"/>
    <property type="match status" value="1"/>
</dbReference>
<feature type="modified residue" description="4-aspartylphosphate" evidence="6">
    <location>
        <position position="593"/>
    </location>
</feature>
<name>A0A437M886_9SPHN</name>
<dbReference type="Proteomes" id="UP000282971">
    <property type="component" value="Unassembled WGS sequence"/>
</dbReference>
<evidence type="ECO:0000259" key="8">
    <source>
        <dbReference type="PROSITE" id="PS50109"/>
    </source>
</evidence>
<evidence type="ECO:0000313" key="11">
    <source>
        <dbReference type="Proteomes" id="UP000282971"/>
    </source>
</evidence>
<dbReference type="InterPro" id="IPR029016">
    <property type="entry name" value="GAF-like_dom_sf"/>
</dbReference>
<dbReference type="GO" id="GO:0000155">
    <property type="term" value="F:phosphorelay sensor kinase activity"/>
    <property type="evidence" value="ECO:0007669"/>
    <property type="project" value="InterPro"/>
</dbReference>
<evidence type="ECO:0000259" key="9">
    <source>
        <dbReference type="PROSITE" id="PS50110"/>
    </source>
</evidence>
<dbReference type="SMART" id="SM00448">
    <property type="entry name" value="REC"/>
    <property type="match status" value="1"/>
</dbReference>
<organism evidence="10 11">
    <name type="scientific">Sphingomonas crocodyli</name>
    <dbReference type="NCBI Taxonomy" id="1979270"/>
    <lineage>
        <taxon>Bacteria</taxon>
        <taxon>Pseudomonadati</taxon>
        <taxon>Pseudomonadota</taxon>
        <taxon>Alphaproteobacteria</taxon>
        <taxon>Sphingomonadales</taxon>
        <taxon>Sphingomonadaceae</taxon>
        <taxon>Sphingomonas</taxon>
    </lineage>
</organism>
<dbReference type="InterPro" id="IPR005467">
    <property type="entry name" value="His_kinase_dom"/>
</dbReference>
<dbReference type="EC" id="2.7.13.3" evidence="2"/>
<proteinExistence type="predicted"/>
<dbReference type="Pfam" id="PF13185">
    <property type="entry name" value="GAF_2"/>
    <property type="match status" value="1"/>
</dbReference>
<keyword evidence="7" id="KW-0472">Membrane</keyword>